<accession>A0ABY5DKE4</accession>
<organism evidence="1 2">
    <name type="scientific">Candidatus Comchoanobacter bicostacola</name>
    <dbReference type="NCBI Taxonomy" id="2919598"/>
    <lineage>
        <taxon>Bacteria</taxon>
        <taxon>Pseudomonadati</taxon>
        <taxon>Pseudomonadota</taxon>
        <taxon>Gammaproteobacteria</taxon>
        <taxon>Candidatus Comchoanobacterales</taxon>
        <taxon>Candidatus Comchoanobacteraceae</taxon>
        <taxon>Candidatus Comchoanobacter</taxon>
    </lineage>
</organism>
<dbReference type="RefSeq" id="WP_258568051.1">
    <property type="nucleotide sequence ID" value="NZ_CP092900.1"/>
</dbReference>
<name>A0ABY5DKE4_9GAMM</name>
<reference evidence="1 2" key="1">
    <citation type="journal article" date="2022" name="Nat. Microbiol.">
        <title>The microbiome of a bacterivorous marine choanoflagellate contains a resource-demanding obligate bacterial associate.</title>
        <authorList>
            <person name="Needham D.M."/>
            <person name="Poirier C."/>
            <person name="Bachy C."/>
            <person name="George E.E."/>
            <person name="Wilken S."/>
            <person name="Yung C.C.M."/>
            <person name="Limardo A.J."/>
            <person name="Morando M."/>
            <person name="Sudek L."/>
            <person name="Malmstrom R.R."/>
            <person name="Keeling P.J."/>
            <person name="Santoro A.E."/>
            <person name="Worden A.Z."/>
        </authorList>
    </citation>
    <scope>NUCLEOTIDE SEQUENCE [LARGE SCALE GENOMIC DNA]</scope>
    <source>
        <strain evidence="1 2">Comchoano-1</strain>
    </source>
</reference>
<dbReference type="EMBL" id="CP092900">
    <property type="protein sequence ID" value="UTC24267.1"/>
    <property type="molecule type" value="Genomic_DNA"/>
</dbReference>
<keyword evidence="2" id="KW-1185">Reference proteome</keyword>
<protein>
    <submittedName>
        <fullName evidence="1">Uncharacterized protein</fullName>
    </submittedName>
</protein>
<evidence type="ECO:0000313" key="1">
    <source>
        <dbReference type="EMBL" id="UTC24267.1"/>
    </source>
</evidence>
<dbReference type="Proteomes" id="UP001055955">
    <property type="component" value="Chromosome"/>
</dbReference>
<proteinExistence type="predicted"/>
<sequence length="131" mass="14849">MSDSELIGFINTLEPGEVMTLHTINHAMLIYATHFEGEKIFNFYDPNCSLIIHQLDPSSIQKQICRYNTDYQFLSAQMNNQNIYHAEIIEYDRAPESTSLKAYPLVEQSSIIPILTAAHNCSTVHKIKTGG</sequence>
<gene>
    <name evidence="1" type="ORF">MMH89_03390</name>
</gene>
<evidence type="ECO:0000313" key="2">
    <source>
        <dbReference type="Proteomes" id="UP001055955"/>
    </source>
</evidence>